<evidence type="ECO:0000256" key="1">
    <source>
        <dbReference type="ARBA" id="ARBA00004613"/>
    </source>
</evidence>
<evidence type="ECO:0000313" key="5">
    <source>
        <dbReference type="EMBL" id="KIT15620.1"/>
    </source>
</evidence>
<protein>
    <submittedName>
        <fullName evidence="5">AlgE1_1 protein</fullName>
        <ecNumber evidence="5">5.1.3.-</ecNumber>
    </submittedName>
</protein>
<dbReference type="SUPFAM" id="SSF101898">
    <property type="entry name" value="NHL repeat"/>
    <property type="match status" value="1"/>
</dbReference>
<dbReference type="EC" id="5.1.3.-" evidence="5"/>
<feature type="domain" description="DUF4214" evidence="4">
    <location>
        <begin position="704"/>
        <end position="769"/>
    </location>
</feature>
<gene>
    <name evidence="5" type="primary">algE1_1</name>
    <name evidence="5" type="ORF">jaqu_27170</name>
</gene>
<name>A0A0D1EIE5_9RHOB</name>
<dbReference type="AlphaFoldDB" id="A0A0D1EIE5"/>
<comment type="caution">
    <text evidence="5">The sequence shown here is derived from an EMBL/GenBank/DDBJ whole genome shotgun (WGS) entry which is preliminary data.</text>
</comment>
<dbReference type="InterPro" id="IPR038255">
    <property type="entry name" value="PBS_linker_sf"/>
</dbReference>
<dbReference type="Proteomes" id="UP000032232">
    <property type="component" value="Unassembled WGS sequence"/>
</dbReference>
<feature type="region of interest" description="Disordered" evidence="3">
    <location>
        <begin position="503"/>
        <end position="524"/>
    </location>
</feature>
<dbReference type="SUPFAM" id="SSF51120">
    <property type="entry name" value="beta-Roll"/>
    <property type="match status" value="3"/>
</dbReference>
<sequence length="877" mass="94342">MSSLTHSHTIDQGAGDEAILTTELATIRTGGGLRLVQAGPDGVTLRDANGRFLERIELDGSSGFDAPRGITVTEVDGRPTLLIHGRHDGKVAVIELTDEGRFGDQDTWRMKGDPGASSVLEFVPLGNDRFVTSSRTDGGLNVWERDGTTLRALEQGPQLDSFLGNDVHDIEPVTLNGRPHIVVTSAFSDSVTLLQVRGDGSLTEVSRIDPRGGLALNTPTELEVVDLGGQPHVIVGAPNSGHIAVLRIEENGAFVPTDIVADDKATRFDAMGGLEVVKTGGRIWVAAAGGDDGMTLLELLPTGRLRHESTIEHGLTDALADPTAFAMLARNGGLEFHVAGERAGTDGAFGLTHLRAEPGVGQFIELANRGDEARGGAGDDILIDGNGKDTIYGGAGADLFIIGRDGNLDRIEDFEPGVDRLDLSAMGNFYDISDVQIDRKSNGAMIYIDGEALRIYSSHRGMLTPDDFDIQDLRGLDHVQLLDPDPIDYALSGGAGDDVLVGEEGNDELSGGKGADTLRGGEGNDRLIGDAEDLDFDPVASTVYRLYQATLDREPDVRGLNRWVDELVEGTSTLREVAAGFTGSPEFMRDYGDATNSEFVTLLYSNVLGRAPDAAGLANWTQRLSSGQMDRAQVVVGFSESAEFKSGTANDAARFGTGPLSQSFSDDIFRVYQAVLGREPDEKGFDAWRGRLADGMPFIDVVGGFTKSAEFEKVYGPTNDRKFVTLLYNNVLDRDPDAKGLAAWTERLESGMSRETVVQGFVQSPEFIASSKKTLIEWIRAEGVDDVLKGGEGDDILIGGDGADQFIFDATDDGRDVVIDLEPWDYLHFEGFGYDRAADVRARFSQVGEDVHFSHRGVEVEFLSTKIAEISNSMLTF</sequence>
<dbReference type="InterPro" id="IPR011049">
    <property type="entry name" value="Serralysin-like_metalloprot_C"/>
</dbReference>
<proteinExistence type="predicted"/>
<dbReference type="InterPro" id="IPR018511">
    <property type="entry name" value="Hemolysin-typ_Ca-bd_CS"/>
</dbReference>
<dbReference type="OrthoDB" id="9342475at2"/>
<organism evidence="5 6">
    <name type="scientific">Jannaschia aquimarina</name>
    <dbReference type="NCBI Taxonomy" id="935700"/>
    <lineage>
        <taxon>Bacteria</taxon>
        <taxon>Pseudomonadati</taxon>
        <taxon>Pseudomonadota</taxon>
        <taxon>Alphaproteobacteria</taxon>
        <taxon>Rhodobacterales</taxon>
        <taxon>Roseobacteraceae</taxon>
        <taxon>Jannaschia</taxon>
    </lineage>
</organism>
<dbReference type="Pfam" id="PF00353">
    <property type="entry name" value="HemolysinCabind"/>
    <property type="match status" value="3"/>
</dbReference>
<dbReference type="PROSITE" id="PS00330">
    <property type="entry name" value="HEMOLYSIN_CALCIUM"/>
    <property type="match status" value="4"/>
</dbReference>
<keyword evidence="2" id="KW-0964">Secreted</keyword>
<comment type="subcellular location">
    <subcellularLocation>
        <location evidence="1">Secreted</location>
    </subcellularLocation>
</comment>
<evidence type="ECO:0000256" key="2">
    <source>
        <dbReference type="ARBA" id="ARBA00022525"/>
    </source>
</evidence>
<accession>A0A0D1EIE5</accession>
<evidence type="ECO:0000313" key="6">
    <source>
        <dbReference type="Proteomes" id="UP000032232"/>
    </source>
</evidence>
<dbReference type="PANTHER" id="PTHR38340:SF1">
    <property type="entry name" value="S-LAYER PROTEIN"/>
    <property type="match status" value="1"/>
</dbReference>
<dbReference type="EMBL" id="JYFE01000048">
    <property type="protein sequence ID" value="KIT15620.1"/>
    <property type="molecule type" value="Genomic_DNA"/>
</dbReference>
<dbReference type="Gene3D" id="1.10.3130.20">
    <property type="entry name" value="Phycobilisome linker domain"/>
    <property type="match status" value="2"/>
</dbReference>
<evidence type="ECO:0000259" key="4">
    <source>
        <dbReference type="Pfam" id="PF13946"/>
    </source>
</evidence>
<dbReference type="PANTHER" id="PTHR38340">
    <property type="entry name" value="S-LAYER PROTEIN"/>
    <property type="match status" value="1"/>
</dbReference>
<dbReference type="PATRIC" id="fig|935700.4.peg.2810"/>
<reference evidence="5 6" key="1">
    <citation type="submission" date="2015-02" db="EMBL/GenBank/DDBJ databases">
        <title>Genome Sequence of Jannaschia aquimarina DSM28248, a member of the Roseobacter clade.</title>
        <authorList>
            <person name="Voget S."/>
            <person name="Daniel R."/>
        </authorList>
    </citation>
    <scope>NUCLEOTIDE SEQUENCE [LARGE SCALE GENOMIC DNA]</scope>
    <source>
        <strain evidence="5 6">GSW-M26</strain>
    </source>
</reference>
<feature type="domain" description="DUF4214" evidence="4">
    <location>
        <begin position="578"/>
        <end position="646"/>
    </location>
</feature>
<keyword evidence="6" id="KW-1185">Reference proteome</keyword>
<dbReference type="GO" id="GO:0016853">
    <property type="term" value="F:isomerase activity"/>
    <property type="evidence" value="ECO:0007669"/>
    <property type="project" value="UniProtKB-KW"/>
</dbReference>
<dbReference type="GO" id="GO:0005576">
    <property type="term" value="C:extracellular region"/>
    <property type="evidence" value="ECO:0007669"/>
    <property type="project" value="UniProtKB-SubCell"/>
</dbReference>
<keyword evidence="5" id="KW-0413">Isomerase</keyword>
<dbReference type="STRING" id="935700.jaqu_27170"/>
<dbReference type="PRINTS" id="PR00313">
    <property type="entry name" value="CABNDNGRPT"/>
</dbReference>
<dbReference type="GO" id="GO:0005509">
    <property type="term" value="F:calcium ion binding"/>
    <property type="evidence" value="ECO:0007669"/>
    <property type="project" value="InterPro"/>
</dbReference>
<dbReference type="InterPro" id="IPR025282">
    <property type="entry name" value="DUF4214"/>
</dbReference>
<dbReference type="RefSeq" id="WP_043919502.1">
    <property type="nucleotide sequence ID" value="NZ_FZPF01000009.1"/>
</dbReference>
<dbReference type="Gene3D" id="2.150.10.10">
    <property type="entry name" value="Serralysin-like metalloprotease, C-terminal"/>
    <property type="match status" value="2"/>
</dbReference>
<dbReference type="InterPro" id="IPR050557">
    <property type="entry name" value="RTX_toxin/Mannuronan_C5-epim"/>
</dbReference>
<dbReference type="InterPro" id="IPR001343">
    <property type="entry name" value="Hemolysn_Ca-bd"/>
</dbReference>
<evidence type="ECO:0000256" key="3">
    <source>
        <dbReference type="SAM" id="MobiDB-lite"/>
    </source>
</evidence>
<dbReference type="Pfam" id="PF13946">
    <property type="entry name" value="DUF4214"/>
    <property type="match status" value="2"/>
</dbReference>